<reference evidence="1" key="1">
    <citation type="submission" date="2020-08" db="EMBL/GenBank/DDBJ databases">
        <title>Multicomponent nature underlies the extraordinary mechanical properties of spider dragline silk.</title>
        <authorList>
            <person name="Kono N."/>
            <person name="Nakamura H."/>
            <person name="Mori M."/>
            <person name="Yoshida Y."/>
            <person name="Ohtoshi R."/>
            <person name="Malay A.D."/>
            <person name="Moran D.A.P."/>
            <person name="Tomita M."/>
            <person name="Numata K."/>
            <person name="Arakawa K."/>
        </authorList>
    </citation>
    <scope>NUCLEOTIDE SEQUENCE</scope>
</reference>
<proteinExistence type="predicted"/>
<accession>A0A8X6YSC5</accession>
<gene>
    <name evidence="1" type="ORF">TNIN_498411</name>
</gene>
<keyword evidence="2" id="KW-1185">Reference proteome</keyword>
<evidence type="ECO:0000313" key="2">
    <source>
        <dbReference type="Proteomes" id="UP000886998"/>
    </source>
</evidence>
<sequence length="84" mass="9228">MHLGFPFQSGGNISLLSQAKKTYHMLNRCFSCSGNSGGPDLPGDVIAFAQVFQLLWMHSGELVVTGVALDIVLEFQLLSQDWRT</sequence>
<dbReference type="AlphaFoldDB" id="A0A8X6YSC5"/>
<protein>
    <submittedName>
        <fullName evidence="1">Uncharacterized protein</fullName>
    </submittedName>
</protein>
<dbReference type="Proteomes" id="UP000886998">
    <property type="component" value="Unassembled WGS sequence"/>
</dbReference>
<dbReference type="EMBL" id="BMAV01021793">
    <property type="protein sequence ID" value="GFY76156.1"/>
    <property type="molecule type" value="Genomic_DNA"/>
</dbReference>
<comment type="caution">
    <text evidence="1">The sequence shown here is derived from an EMBL/GenBank/DDBJ whole genome shotgun (WGS) entry which is preliminary data.</text>
</comment>
<evidence type="ECO:0000313" key="1">
    <source>
        <dbReference type="EMBL" id="GFY76156.1"/>
    </source>
</evidence>
<name>A0A8X6YSC5_9ARAC</name>
<organism evidence="1 2">
    <name type="scientific">Trichonephila inaurata madagascariensis</name>
    <dbReference type="NCBI Taxonomy" id="2747483"/>
    <lineage>
        <taxon>Eukaryota</taxon>
        <taxon>Metazoa</taxon>
        <taxon>Ecdysozoa</taxon>
        <taxon>Arthropoda</taxon>
        <taxon>Chelicerata</taxon>
        <taxon>Arachnida</taxon>
        <taxon>Araneae</taxon>
        <taxon>Araneomorphae</taxon>
        <taxon>Entelegynae</taxon>
        <taxon>Araneoidea</taxon>
        <taxon>Nephilidae</taxon>
        <taxon>Trichonephila</taxon>
        <taxon>Trichonephila inaurata</taxon>
    </lineage>
</organism>